<keyword evidence="6 9" id="KW-0378">Hydrolase</keyword>
<name>A0ABV2JAB9_9FIRM</name>
<dbReference type="Proteomes" id="UP001549162">
    <property type="component" value="Unassembled WGS sequence"/>
</dbReference>
<evidence type="ECO:0000256" key="9">
    <source>
        <dbReference type="RuleBase" id="RU004386"/>
    </source>
</evidence>
<evidence type="ECO:0000256" key="8">
    <source>
        <dbReference type="ARBA" id="ARBA00023049"/>
    </source>
</evidence>
<organism evidence="11 12">
    <name type="scientific">Peptoniphilus olsenii</name>
    <dbReference type="NCBI Taxonomy" id="411570"/>
    <lineage>
        <taxon>Bacteria</taxon>
        <taxon>Bacillati</taxon>
        <taxon>Bacillota</taxon>
        <taxon>Tissierellia</taxon>
        <taxon>Tissierellales</taxon>
        <taxon>Peptoniphilaceae</taxon>
        <taxon>Peptoniphilus</taxon>
    </lineage>
</organism>
<dbReference type="PRINTS" id="PR00932">
    <property type="entry name" value="AMINO1PTASE"/>
</dbReference>
<keyword evidence="8 9" id="KW-0482">Metalloprotease</keyword>
<evidence type="ECO:0000256" key="5">
    <source>
        <dbReference type="ARBA" id="ARBA00022723"/>
    </source>
</evidence>
<dbReference type="EC" id="3.4.11.-" evidence="10"/>
<keyword evidence="5 9" id="KW-0479">Metal-binding</keyword>
<dbReference type="PANTHER" id="PTHR28570:SF2">
    <property type="entry name" value="M18 FAMILY AMINOPEPTIDASE 1-RELATED"/>
    <property type="match status" value="1"/>
</dbReference>
<dbReference type="SUPFAM" id="SSF101821">
    <property type="entry name" value="Aminopeptidase/glucanase lid domain"/>
    <property type="match status" value="1"/>
</dbReference>
<evidence type="ECO:0000256" key="2">
    <source>
        <dbReference type="ARBA" id="ARBA00008290"/>
    </source>
</evidence>
<dbReference type="PANTHER" id="PTHR28570">
    <property type="entry name" value="ASPARTYL AMINOPEPTIDASE"/>
    <property type="match status" value="1"/>
</dbReference>
<dbReference type="SUPFAM" id="SSF53187">
    <property type="entry name" value="Zn-dependent exopeptidases"/>
    <property type="match status" value="1"/>
</dbReference>
<evidence type="ECO:0000256" key="3">
    <source>
        <dbReference type="ARBA" id="ARBA00022438"/>
    </source>
</evidence>
<dbReference type="NCBIfam" id="NF002600">
    <property type="entry name" value="PRK02256.1"/>
    <property type="match status" value="1"/>
</dbReference>
<dbReference type="Gene3D" id="2.30.250.10">
    <property type="entry name" value="Aminopeptidase i, Domain 2"/>
    <property type="match status" value="1"/>
</dbReference>
<dbReference type="EMBL" id="JBEPMA010000008">
    <property type="protein sequence ID" value="MET3617743.1"/>
    <property type="molecule type" value="Genomic_DNA"/>
</dbReference>
<evidence type="ECO:0000256" key="10">
    <source>
        <dbReference type="RuleBase" id="RU004387"/>
    </source>
</evidence>
<proteinExistence type="inferred from homology"/>
<evidence type="ECO:0000256" key="1">
    <source>
        <dbReference type="ARBA" id="ARBA00001947"/>
    </source>
</evidence>
<dbReference type="RefSeq" id="WP_354368473.1">
    <property type="nucleotide sequence ID" value="NZ_JBEPMA010000008.1"/>
</dbReference>
<dbReference type="Gene3D" id="3.40.630.10">
    <property type="entry name" value="Zn peptidases"/>
    <property type="match status" value="1"/>
</dbReference>
<gene>
    <name evidence="11" type="ORF">ABID14_001377</name>
</gene>
<evidence type="ECO:0000256" key="4">
    <source>
        <dbReference type="ARBA" id="ARBA00022670"/>
    </source>
</evidence>
<dbReference type="InterPro" id="IPR023358">
    <property type="entry name" value="Peptidase_M18_dom2"/>
</dbReference>
<comment type="caution">
    <text evidence="11">The sequence shown here is derived from an EMBL/GenBank/DDBJ whole genome shotgun (WGS) entry which is preliminary data.</text>
</comment>
<comment type="cofactor">
    <cofactor evidence="1 10">
        <name>Zn(2+)</name>
        <dbReference type="ChEBI" id="CHEBI:29105"/>
    </cofactor>
</comment>
<dbReference type="GO" id="GO:0004177">
    <property type="term" value="F:aminopeptidase activity"/>
    <property type="evidence" value="ECO:0007669"/>
    <property type="project" value="UniProtKB-KW"/>
</dbReference>
<accession>A0ABV2JAB9</accession>
<reference evidence="11 12" key="1">
    <citation type="submission" date="2024-06" db="EMBL/GenBank/DDBJ databases">
        <title>Genomic Encyclopedia of Type Strains, Phase IV (KMG-IV): sequencing the most valuable type-strain genomes for metagenomic binning, comparative biology and taxonomic classification.</title>
        <authorList>
            <person name="Goeker M."/>
        </authorList>
    </citation>
    <scope>NUCLEOTIDE SEQUENCE [LARGE SCALE GENOMIC DNA]</scope>
    <source>
        <strain evidence="11 12">DSM 21460</strain>
    </source>
</reference>
<keyword evidence="4 9" id="KW-0645">Protease</keyword>
<protein>
    <recommendedName>
        <fullName evidence="10">M18 family aminopeptidase</fullName>
        <ecNumber evidence="10">3.4.11.-</ecNumber>
    </recommendedName>
</protein>
<evidence type="ECO:0000313" key="11">
    <source>
        <dbReference type="EMBL" id="MET3617743.1"/>
    </source>
</evidence>
<dbReference type="InterPro" id="IPR001948">
    <property type="entry name" value="Peptidase_M18"/>
</dbReference>
<dbReference type="Pfam" id="PF02127">
    <property type="entry name" value="Peptidase_M18"/>
    <property type="match status" value="1"/>
</dbReference>
<evidence type="ECO:0000256" key="6">
    <source>
        <dbReference type="ARBA" id="ARBA00022801"/>
    </source>
</evidence>
<comment type="similarity">
    <text evidence="2 9">Belongs to the peptidase M18 family.</text>
</comment>
<keyword evidence="3 9" id="KW-0031">Aminopeptidase</keyword>
<evidence type="ECO:0000313" key="12">
    <source>
        <dbReference type="Proteomes" id="UP001549162"/>
    </source>
</evidence>
<sequence length="460" mass="51142">MQFEKKSVWQQIDSKTNDKIYEYAEDYKVFLDKAKTEREATTYIIEAAKEHGFISLEEALKSKIKKGDKIYLNNKNKSAVLFIIGENLEEGLNIVGSHIDSPRLDLKGNPLYEDSSLALFKTHYYGGVKKYQWPTIGLSLHGYFRDRDGIEHNIIIGEDENDPIFYINDLLPHLSKDQNNKNLKEAITAENLNIVVGHSTYGVEGDENPIKRNILTILKGKYNLDEEDFAFAEFEAVPAAKARDVGFDRAMIAAHGHDDRVCSYANLLAILEVENPKKTAVALFVDKEEIGSVGNTAMTSMFFENALAEIIDNMGQYSDLKVRRALANSSVLSADVSAALDPSFKEVSDEKNEAQVGYGIAMAKYTGSGGKGGSNDANPEYISRLRDLFRSEDVIWQISGFGKVDQGGGGTIAYILAKYGAEVVDMGTAMLSMHAPVELVSKADAYMTYKAYKAFLEKFE</sequence>
<keyword evidence="7 9" id="KW-0862">Zinc</keyword>
<keyword evidence="12" id="KW-1185">Reference proteome</keyword>
<evidence type="ECO:0000256" key="7">
    <source>
        <dbReference type="ARBA" id="ARBA00022833"/>
    </source>
</evidence>